<feature type="compositionally biased region" description="Basic and acidic residues" evidence="6">
    <location>
        <begin position="290"/>
        <end position="309"/>
    </location>
</feature>
<dbReference type="InterPro" id="IPR000719">
    <property type="entry name" value="Prot_kinase_dom"/>
</dbReference>
<dbReference type="PROSITE" id="PS50011">
    <property type="entry name" value="PROTEIN_KINASE_DOM"/>
    <property type="match status" value="1"/>
</dbReference>
<name>A0ABZ1Z322_9NOCA</name>
<dbReference type="PANTHER" id="PTHR43289">
    <property type="entry name" value="MITOGEN-ACTIVATED PROTEIN KINASE KINASE KINASE 20-RELATED"/>
    <property type="match status" value="1"/>
</dbReference>
<keyword evidence="1" id="KW-0808">Transferase</keyword>
<evidence type="ECO:0000256" key="2">
    <source>
        <dbReference type="ARBA" id="ARBA00022741"/>
    </source>
</evidence>
<dbReference type="InterPro" id="IPR008271">
    <property type="entry name" value="Ser/Thr_kinase_AS"/>
</dbReference>
<dbReference type="EMBL" id="CP109441">
    <property type="protein sequence ID" value="WUV49929.1"/>
    <property type="molecule type" value="Genomic_DNA"/>
</dbReference>
<dbReference type="SUPFAM" id="SSF56112">
    <property type="entry name" value="Protein kinase-like (PK-like)"/>
    <property type="match status" value="1"/>
</dbReference>
<dbReference type="Gene3D" id="1.10.510.10">
    <property type="entry name" value="Transferase(Phosphotransferase) domain 1"/>
    <property type="match status" value="1"/>
</dbReference>
<evidence type="ECO:0000259" key="7">
    <source>
        <dbReference type="PROSITE" id="PS50011"/>
    </source>
</evidence>
<reference evidence="8" key="1">
    <citation type="submission" date="2022-10" db="EMBL/GenBank/DDBJ databases">
        <title>The complete genomes of actinobacterial strains from the NBC collection.</title>
        <authorList>
            <person name="Joergensen T.S."/>
            <person name="Alvarez Arevalo M."/>
            <person name="Sterndorff E.B."/>
            <person name="Faurdal D."/>
            <person name="Vuksanovic O."/>
            <person name="Mourched A.-S."/>
            <person name="Charusanti P."/>
            <person name="Shaw S."/>
            <person name="Blin K."/>
            <person name="Weber T."/>
        </authorList>
    </citation>
    <scope>NUCLEOTIDE SEQUENCE</scope>
    <source>
        <strain evidence="8">NBC_01482</strain>
    </source>
</reference>
<accession>A0ABZ1Z322</accession>
<keyword evidence="8" id="KW-0723">Serine/threonine-protein kinase</keyword>
<sequence length="336" mass="36583">MDHLQVSDPKQIGEIAIRGRLGNGGMGRVYFGVTDDGDPVAVKVIRDDLLGRAEVRARFARELDALRSVQSPHLAALLAASDDDDERPWLALEYIRGLSLKELIETRGPLSVEQTAILGLLLTKALADIHAAELLHRDLKPGNILMGREGPKVIDLGLAAFAGGPTDLTGSAAHLGTPACMSPEQINTPRQLTAATDVYALGASLLYVLTKHFPYQDQVVVALLLKISDPNVPPDLRGVPDSFEPLLRRMLAADPADRPTVPELHTRFEQLVGPQQSAAIRNLAITTYVERDTDPSEPEPLRRPPRRDLSAVAPPGSVLHRLSERLRNNYASTARF</sequence>
<gene>
    <name evidence="8" type="ORF">OG563_18085</name>
</gene>
<feature type="region of interest" description="Disordered" evidence="6">
    <location>
        <begin position="290"/>
        <end position="316"/>
    </location>
</feature>
<keyword evidence="2 5" id="KW-0547">Nucleotide-binding</keyword>
<dbReference type="Proteomes" id="UP001432062">
    <property type="component" value="Chromosome"/>
</dbReference>
<evidence type="ECO:0000256" key="4">
    <source>
        <dbReference type="ARBA" id="ARBA00022840"/>
    </source>
</evidence>
<evidence type="ECO:0000313" key="8">
    <source>
        <dbReference type="EMBL" id="WUV49929.1"/>
    </source>
</evidence>
<keyword evidence="4 5" id="KW-0067">ATP-binding</keyword>
<dbReference type="SMART" id="SM00220">
    <property type="entry name" value="S_TKc"/>
    <property type="match status" value="1"/>
</dbReference>
<organism evidence="8 9">
    <name type="scientific">Nocardia vinacea</name>
    <dbReference type="NCBI Taxonomy" id="96468"/>
    <lineage>
        <taxon>Bacteria</taxon>
        <taxon>Bacillati</taxon>
        <taxon>Actinomycetota</taxon>
        <taxon>Actinomycetes</taxon>
        <taxon>Mycobacteriales</taxon>
        <taxon>Nocardiaceae</taxon>
        <taxon>Nocardia</taxon>
    </lineage>
</organism>
<dbReference type="Pfam" id="PF00069">
    <property type="entry name" value="Pkinase"/>
    <property type="match status" value="1"/>
</dbReference>
<dbReference type="PROSITE" id="PS00108">
    <property type="entry name" value="PROTEIN_KINASE_ST"/>
    <property type="match status" value="1"/>
</dbReference>
<keyword evidence="9" id="KW-1185">Reference proteome</keyword>
<feature type="domain" description="Protein kinase" evidence="7">
    <location>
        <begin position="15"/>
        <end position="268"/>
    </location>
</feature>
<evidence type="ECO:0000256" key="6">
    <source>
        <dbReference type="SAM" id="MobiDB-lite"/>
    </source>
</evidence>
<dbReference type="PROSITE" id="PS00107">
    <property type="entry name" value="PROTEIN_KINASE_ATP"/>
    <property type="match status" value="1"/>
</dbReference>
<dbReference type="PANTHER" id="PTHR43289:SF34">
    <property type="entry name" value="SERINE_THREONINE-PROTEIN KINASE YBDM-RELATED"/>
    <property type="match status" value="1"/>
</dbReference>
<dbReference type="CDD" id="cd14014">
    <property type="entry name" value="STKc_PknB_like"/>
    <property type="match status" value="1"/>
</dbReference>
<evidence type="ECO:0000256" key="1">
    <source>
        <dbReference type="ARBA" id="ARBA00022679"/>
    </source>
</evidence>
<feature type="binding site" evidence="5">
    <location>
        <position position="43"/>
    </location>
    <ligand>
        <name>ATP</name>
        <dbReference type="ChEBI" id="CHEBI:30616"/>
    </ligand>
</feature>
<dbReference type="Gene3D" id="3.30.200.20">
    <property type="entry name" value="Phosphorylase Kinase, domain 1"/>
    <property type="match status" value="1"/>
</dbReference>
<evidence type="ECO:0000256" key="5">
    <source>
        <dbReference type="PROSITE-ProRule" id="PRU10141"/>
    </source>
</evidence>
<keyword evidence="3 8" id="KW-0418">Kinase</keyword>
<dbReference type="InterPro" id="IPR017441">
    <property type="entry name" value="Protein_kinase_ATP_BS"/>
</dbReference>
<evidence type="ECO:0000256" key="3">
    <source>
        <dbReference type="ARBA" id="ARBA00022777"/>
    </source>
</evidence>
<evidence type="ECO:0000313" key="9">
    <source>
        <dbReference type="Proteomes" id="UP001432062"/>
    </source>
</evidence>
<proteinExistence type="predicted"/>
<dbReference type="InterPro" id="IPR011009">
    <property type="entry name" value="Kinase-like_dom_sf"/>
</dbReference>
<dbReference type="GO" id="GO:0004674">
    <property type="term" value="F:protein serine/threonine kinase activity"/>
    <property type="evidence" value="ECO:0007669"/>
    <property type="project" value="UniProtKB-KW"/>
</dbReference>
<protein>
    <submittedName>
        <fullName evidence="8">Serine/threonine protein kinase</fullName>
    </submittedName>
</protein>